<name>A0A4R1QXN0_9FIRM</name>
<feature type="domain" description="HD/PDEase" evidence="1">
    <location>
        <begin position="35"/>
        <end position="152"/>
    </location>
</feature>
<dbReference type="STRING" id="1469948.GCA_000732725_00703"/>
<dbReference type="AlphaFoldDB" id="A0A4R1QXN0"/>
<evidence type="ECO:0000259" key="1">
    <source>
        <dbReference type="SMART" id="SM00471"/>
    </source>
</evidence>
<proteinExistence type="predicted"/>
<organism evidence="2 3">
    <name type="scientific">Kineothrix alysoides</name>
    <dbReference type="NCBI Taxonomy" id="1469948"/>
    <lineage>
        <taxon>Bacteria</taxon>
        <taxon>Bacillati</taxon>
        <taxon>Bacillota</taxon>
        <taxon>Clostridia</taxon>
        <taxon>Lachnospirales</taxon>
        <taxon>Lachnospiraceae</taxon>
        <taxon>Kineothrix</taxon>
    </lineage>
</organism>
<dbReference type="Gene3D" id="1.10.3210.10">
    <property type="entry name" value="Hypothetical protein af1432"/>
    <property type="match status" value="1"/>
</dbReference>
<sequence length="166" mass="19243">MMENERIDRINKILEHDFYKENVRLNEEAEIEREFCRHDMAHFLDVARIAEILNLREGQQVEKDWIYAAALLHDIGRHVQYKDGTPHEEASAALAAPILADCGFDDKETSVILNAIESHRKVQSSSEPGLDGLLYRADKLSRSCFACKAEKKCNWKNDKKNMRLVW</sequence>
<dbReference type="SMART" id="SM00471">
    <property type="entry name" value="HDc"/>
    <property type="match status" value="1"/>
</dbReference>
<reference evidence="2 3" key="1">
    <citation type="submission" date="2019-03" db="EMBL/GenBank/DDBJ databases">
        <title>Genomic Encyclopedia of Type Strains, Phase IV (KMG-IV): sequencing the most valuable type-strain genomes for metagenomic binning, comparative biology and taxonomic classification.</title>
        <authorList>
            <person name="Goeker M."/>
        </authorList>
    </citation>
    <scope>NUCLEOTIDE SEQUENCE [LARGE SCALE GENOMIC DNA]</scope>
    <source>
        <strain evidence="2 3">DSM 100556</strain>
    </source>
</reference>
<evidence type="ECO:0000313" key="3">
    <source>
        <dbReference type="Proteomes" id="UP000295718"/>
    </source>
</evidence>
<dbReference type="RefSeq" id="WP_330373181.1">
    <property type="nucleotide sequence ID" value="NZ_JPNB01000001.1"/>
</dbReference>
<protein>
    <recommendedName>
        <fullName evidence="1">HD/PDEase domain-containing protein</fullName>
    </recommendedName>
</protein>
<keyword evidence="3" id="KW-1185">Reference proteome</keyword>
<dbReference type="Proteomes" id="UP000295718">
    <property type="component" value="Unassembled WGS sequence"/>
</dbReference>
<dbReference type="InterPro" id="IPR006674">
    <property type="entry name" value="HD_domain"/>
</dbReference>
<dbReference type="SUPFAM" id="SSF109604">
    <property type="entry name" value="HD-domain/PDEase-like"/>
    <property type="match status" value="1"/>
</dbReference>
<dbReference type="InterPro" id="IPR003607">
    <property type="entry name" value="HD/PDEase_dom"/>
</dbReference>
<dbReference type="Pfam" id="PF01966">
    <property type="entry name" value="HD"/>
    <property type="match status" value="1"/>
</dbReference>
<dbReference type="CDD" id="cd00077">
    <property type="entry name" value="HDc"/>
    <property type="match status" value="1"/>
</dbReference>
<gene>
    <name evidence="2" type="ORF">EDD76_113118</name>
</gene>
<evidence type="ECO:0000313" key="2">
    <source>
        <dbReference type="EMBL" id="TCL55980.1"/>
    </source>
</evidence>
<accession>A0A4R1QXN0</accession>
<comment type="caution">
    <text evidence="2">The sequence shown here is derived from an EMBL/GenBank/DDBJ whole genome shotgun (WGS) entry which is preliminary data.</text>
</comment>
<dbReference type="EMBL" id="SLUO01000013">
    <property type="protein sequence ID" value="TCL55980.1"/>
    <property type="molecule type" value="Genomic_DNA"/>
</dbReference>